<sequence length="802" mass="90001">MSRRTALCLVLLPASAMLAKAQMVSPEIDLPGSPFSYFSKPVDVIGVMNAPSATEITPEGFLYSGYGELMFFTGPEQTPLVERIRTLKDGYVPIIEGTVRQLGIDYTFTTFAAEVPVQTAVDPDHAPGQIVNFVRVTLHNPGTTPRAAFLTTAMRYQAPQTTTEALADNRFRRPVTAERVGDYQQPGEAFDPKWSYRIGDGACERQDRVLYFYPQKPRPELALTLHTHYNRVGPLDSDKLSGKMELTPATPACRVSYTVPLKPGETVTLDLRMPLIPVKQGSPEAQQALAASYDVAYQHTVDYWHAMIARGMGINVPEAKAVDTFRASLMYDLLYRNMVDGQYVQTASQFQYHRFYLRDSADYMRMYDATGYADIGGQIARFFLTRQQPDGNFLSQPQQYDGWGEALWAFGEHFRRTRDMDFARLVYPHVVKAVDWLIAARMKDPLHVMPASDVRDNEYVAGHLTGYNFLALDGLQGAITLAHALGHEDDAARFQHEYDDYRATFFALLSKASKEEGGIIPPSLDAGAWKGTDWGNLLSVTPEPVLDPFDPRVTATLHSTQARYQEGITTYAEPDDGIFLHHYLTIKNTLTELVRGEDHQAIRELYAELLHTSSTQAGFEYAIRPWGSRDFEGNLSPHGWFAADYRNLLRNMMVREQGDSLHLLSAVSPEWIGAGKEIRVTHAPTYFGSLDFTLRETGANTAELTIESAFTHAPEALVLHIPWFRKLDSATADGVAVQAEADGLHLPAGTRVVRLKWQAAGDPHMSYERTVESWKQEYQRRWNLFLTDGQGSSMPDTWRVPE</sequence>
<name>A0A4Q1SBL9_9BACT</name>
<keyword evidence="1" id="KW-0732">Signal</keyword>
<evidence type="ECO:0000256" key="1">
    <source>
        <dbReference type="SAM" id="SignalP"/>
    </source>
</evidence>
<feature type="chain" id="PRO_5020198521" evidence="1">
    <location>
        <begin position="22"/>
        <end position="802"/>
    </location>
</feature>
<dbReference type="GO" id="GO:0005975">
    <property type="term" value="P:carbohydrate metabolic process"/>
    <property type="evidence" value="ECO:0007669"/>
    <property type="project" value="InterPro"/>
</dbReference>
<dbReference type="SUPFAM" id="SSF48208">
    <property type="entry name" value="Six-hairpin glycosidases"/>
    <property type="match status" value="1"/>
</dbReference>
<accession>A0A4Q1SBL9</accession>
<comment type="caution">
    <text evidence="2">The sequence shown here is derived from an EMBL/GenBank/DDBJ whole genome shotgun (WGS) entry which is preliminary data.</text>
</comment>
<gene>
    <name evidence="2" type="ORF">ESZ00_15810</name>
</gene>
<organism evidence="2 3">
    <name type="scientific">Silvibacterium dinghuense</name>
    <dbReference type="NCBI Taxonomy" id="1560006"/>
    <lineage>
        <taxon>Bacteria</taxon>
        <taxon>Pseudomonadati</taxon>
        <taxon>Acidobacteriota</taxon>
        <taxon>Terriglobia</taxon>
        <taxon>Terriglobales</taxon>
        <taxon>Acidobacteriaceae</taxon>
        <taxon>Silvibacterium</taxon>
    </lineage>
</organism>
<protein>
    <submittedName>
        <fullName evidence="2">Uncharacterized protein</fullName>
    </submittedName>
</protein>
<dbReference type="EMBL" id="SDMK01000003">
    <property type="protein sequence ID" value="RXS94531.1"/>
    <property type="molecule type" value="Genomic_DNA"/>
</dbReference>
<dbReference type="RefSeq" id="WP_129209268.1">
    <property type="nucleotide sequence ID" value="NZ_BMGU01000005.1"/>
</dbReference>
<feature type="signal peptide" evidence="1">
    <location>
        <begin position="1"/>
        <end position="21"/>
    </location>
</feature>
<dbReference type="InterPro" id="IPR008928">
    <property type="entry name" value="6-hairpin_glycosidase_sf"/>
</dbReference>
<evidence type="ECO:0000313" key="2">
    <source>
        <dbReference type="EMBL" id="RXS94531.1"/>
    </source>
</evidence>
<dbReference type="Proteomes" id="UP000290253">
    <property type="component" value="Unassembled WGS sequence"/>
</dbReference>
<proteinExistence type="predicted"/>
<dbReference type="AlphaFoldDB" id="A0A4Q1SBL9"/>
<dbReference type="InterPro" id="IPR012341">
    <property type="entry name" value="6hp_glycosidase-like_sf"/>
</dbReference>
<dbReference type="Gene3D" id="1.50.10.10">
    <property type="match status" value="1"/>
</dbReference>
<keyword evidence="3" id="KW-1185">Reference proteome</keyword>
<dbReference type="OrthoDB" id="102510at2"/>
<evidence type="ECO:0000313" key="3">
    <source>
        <dbReference type="Proteomes" id="UP000290253"/>
    </source>
</evidence>
<reference evidence="2 3" key="1">
    <citation type="journal article" date="2016" name="Int. J. Syst. Evol. Microbiol.">
        <title>Acidipila dinghuensis sp. nov., an acidobacterium isolated from forest soil.</title>
        <authorList>
            <person name="Jiang Y.W."/>
            <person name="Wang J."/>
            <person name="Chen M.H."/>
            <person name="Lv Y.Y."/>
            <person name="Qiu L.H."/>
        </authorList>
    </citation>
    <scope>NUCLEOTIDE SEQUENCE [LARGE SCALE GENOMIC DNA]</scope>
    <source>
        <strain evidence="2 3">DHOF10</strain>
    </source>
</reference>